<protein>
    <recommendedName>
        <fullName evidence="3">Fos-related antigen 2</fullName>
    </recommendedName>
</protein>
<name>A0A401T8V9_CHIPU</name>
<comment type="caution">
    <text evidence="1">The sequence shown here is derived from an EMBL/GenBank/DDBJ whole genome shotgun (WGS) entry which is preliminary data.</text>
</comment>
<dbReference type="EMBL" id="BEZZ01011615">
    <property type="protein sequence ID" value="GCC39042.1"/>
    <property type="molecule type" value="Genomic_DNA"/>
</dbReference>
<dbReference type="AlphaFoldDB" id="A0A401T8V9"/>
<feature type="non-terminal residue" evidence="1">
    <location>
        <position position="73"/>
    </location>
</feature>
<accession>A0A401T8V9</accession>
<proteinExistence type="predicted"/>
<sequence>MGTAAPSLTTITNSQDLQWMVQPTVITTSTSNLEPRPYSYPPLAMGSAPGVARAGVIRAFVPPHGGRRQKEEE</sequence>
<gene>
    <name evidence="1" type="ORF">chiPu_0022816</name>
</gene>
<evidence type="ECO:0000313" key="1">
    <source>
        <dbReference type="EMBL" id="GCC39042.1"/>
    </source>
</evidence>
<reference evidence="1 2" key="1">
    <citation type="journal article" date="2018" name="Nat. Ecol. Evol.">
        <title>Shark genomes provide insights into elasmobranch evolution and the origin of vertebrates.</title>
        <authorList>
            <person name="Hara Y"/>
            <person name="Yamaguchi K"/>
            <person name="Onimaru K"/>
            <person name="Kadota M"/>
            <person name="Koyanagi M"/>
            <person name="Keeley SD"/>
            <person name="Tatsumi K"/>
            <person name="Tanaka K"/>
            <person name="Motone F"/>
            <person name="Kageyama Y"/>
            <person name="Nozu R"/>
            <person name="Adachi N"/>
            <person name="Nishimura O"/>
            <person name="Nakagawa R"/>
            <person name="Tanegashima C"/>
            <person name="Kiyatake I"/>
            <person name="Matsumoto R"/>
            <person name="Murakumo K"/>
            <person name="Nishida K"/>
            <person name="Terakita A"/>
            <person name="Kuratani S"/>
            <person name="Sato K"/>
            <person name="Hyodo S Kuraku.S."/>
        </authorList>
    </citation>
    <scope>NUCLEOTIDE SEQUENCE [LARGE SCALE GENOMIC DNA]</scope>
</reference>
<evidence type="ECO:0008006" key="3">
    <source>
        <dbReference type="Google" id="ProtNLM"/>
    </source>
</evidence>
<evidence type="ECO:0000313" key="2">
    <source>
        <dbReference type="Proteomes" id="UP000287033"/>
    </source>
</evidence>
<organism evidence="1 2">
    <name type="scientific">Chiloscyllium punctatum</name>
    <name type="common">Brownbanded bambooshark</name>
    <name type="synonym">Hemiscyllium punctatum</name>
    <dbReference type="NCBI Taxonomy" id="137246"/>
    <lineage>
        <taxon>Eukaryota</taxon>
        <taxon>Metazoa</taxon>
        <taxon>Chordata</taxon>
        <taxon>Craniata</taxon>
        <taxon>Vertebrata</taxon>
        <taxon>Chondrichthyes</taxon>
        <taxon>Elasmobranchii</taxon>
        <taxon>Galeomorphii</taxon>
        <taxon>Galeoidea</taxon>
        <taxon>Orectolobiformes</taxon>
        <taxon>Hemiscylliidae</taxon>
        <taxon>Chiloscyllium</taxon>
    </lineage>
</organism>
<dbReference type="STRING" id="137246.A0A401T8V9"/>
<keyword evidence="2" id="KW-1185">Reference proteome</keyword>
<dbReference type="Proteomes" id="UP000287033">
    <property type="component" value="Unassembled WGS sequence"/>
</dbReference>